<dbReference type="InterPro" id="IPR021290">
    <property type="entry name" value="DUF2861"/>
</dbReference>
<dbReference type="AlphaFoldDB" id="A0A1V1VDU9"/>
<accession>A0A1V1VDU9</accession>
<dbReference type="GeneID" id="93399537"/>
<sequence>MKRLTASLCSLFLVGSAFCTPSASAKWFISKNLYTLANEKLLEGHTSESFDTIIQAWQQQPDAIHQANLNNLLDLAITDDCGHSLNKKVLPQWLSQLSVNREVIQNTNQLMLKLSITGLTRNKIKSISFSRWPDMDIIKGTPLIEEGGYFNIEARRLEKPIHAGLYRLSIQAEDEKPWNSWIVLAEPALKQQIGWVDSSHWRIEHNYFQNPSCPTPALTVDLFDLNNSSWTPVWSQRINNKDLPNELPEVSLPDGRYWLSVGLIKSRWQGDIAIKDIQRITQPVDFPL</sequence>
<reference evidence="1 2" key="1">
    <citation type="submission" date="2020-09" db="EMBL/GenBank/DDBJ databases">
        <title>Complete, closed and curated genome sequences of Photobacterium damselae subsp. piscicida isolates from Australia indicate localised evolution and additional plasmid-borne pathogenicity mechanisms.</title>
        <authorList>
            <person name="Baseggio L."/>
            <person name="Silayeva O."/>
            <person name="Buller N."/>
            <person name="Landos M."/>
            <person name="Engelstaedter J."/>
            <person name="Barnes A.C."/>
        </authorList>
    </citation>
    <scope>NUCLEOTIDE SEQUENCE [LARGE SCALE GENOMIC DNA]</scope>
    <source>
        <strain evidence="1 2">AS-16-0540-1</strain>
    </source>
</reference>
<proteinExistence type="predicted"/>
<gene>
    <name evidence="1" type="ORF">IC627_21660</name>
</gene>
<evidence type="ECO:0000313" key="2">
    <source>
        <dbReference type="Proteomes" id="UP000516656"/>
    </source>
</evidence>
<dbReference type="Proteomes" id="UP000516656">
    <property type="component" value="Chromosome 2"/>
</dbReference>
<dbReference type="EMBL" id="CP061855">
    <property type="protein sequence ID" value="QOD58340.1"/>
    <property type="molecule type" value="Genomic_DNA"/>
</dbReference>
<protein>
    <submittedName>
        <fullName evidence="1">DUF2861 family protein</fullName>
    </submittedName>
</protein>
<dbReference type="RefSeq" id="WP_044178534.1">
    <property type="nucleotide sequence ID" value="NZ_BDMQ01000002.1"/>
</dbReference>
<dbReference type="Pfam" id="PF11060">
    <property type="entry name" value="DUF2861"/>
    <property type="match status" value="1"/>
</dbReference>
<name>A0A1V1VDU9_PHODP</name>
<organism evidence="1 2">
    <name type="scientific">Photobacterium damsela subsp. piscicida</name>
    <name type="common">Pasteurella piscicida</name>
    <dbReference type="NCBI Taxonomy" id="38294"/>
    <lineage>
        <taxon>Bacteria</taxon>
        <taxon>Pseudomonadati</taxon>
        <taxon>Pseudomonadota</taxon>
        <taxon>Gammaproteobacteria</taxon>
        <taxon>Vibrionales</taxon>
        <taxon>Vibrionaceae</taxon>
        <taxon>Photobacterium</taxon>
    </lineage>
</organism>
<evidence type="ECO:0000313" key="1">
    <source>
        <dbReference type="EMBL" id="QOD58340.1"/>
    </source>
</evidence>